<dbReference type="GO" id="GO:0003677">
    <property type="term" value="F:DNA binding"/>
    <property type="evidence" value="ECO:0007669"/>
    <property type="project" value="UniProtKB-KW"/>
</dbReference>
<evidence type="ECO:0000256" key="3">
    <source>
        <dbReference type="ARBA" id="ARBA00023163"/>
    </source>
</evidence>
<protein>
    <submittedName>
        <fullName evidence="5 6">Transcriptional regulator</fullName>
    </submittedName>
    <submittedName>
        <fullName evidence="7">MarR family transcriptional regulator</fullName>
    </submittedName>
</protein>
<sequence length="123" mass="14072">MSKIYQMGIEATLDVIGGKWKPIILCNLGHGPLRSGELKRKLPNVTQKMLTQQLRELEKDQIIAREVYNQVPPKVVYALTEEGKTLRDILVSMSIWGEKRIKQAQTDGEDVTLLRDYDGFIEM</sequence>
<evidence type="ECO:0000313" key="9">
    <source>
        <dbReference type="Proteomes" id="UP000427886"/>
    </source>
</evidence>
<accession>A0A3G5FI72</accession>
<dbReference type="RefSeq" id="WP_014124424.1">
    <property type="nucleotide sequence ID" value="NZ_BKBJ01000034.1"/>
</dbReference>
<evidence type="ECO:0000313" key="7">
    <source>
        <dbReference type="EMBL" id="QGP75925.1"/>
    </source>
</evidence>
<dbReference type="Proteomes" id="UP001057280">
    <property type="component" value="Unassembled WGS sequence"/>
</dbReference>
<evidence type="ECO:0000313" key="8">
    <source>
        <dbReference type="Proteomes" id="UP000280475"/>
    </source>
</evidence>
<dbReference type="OMA" id="CYWGEDH"/>
<dbReference type="EMBL" id="CP046246">
    <property type="protein sequence ID" value="QGP75925.1"/>
    <property type="molecule type" value="Genomic_DNA"/>
</dbReference>
<keyword evidence="1" id="KW-0805">Transcription regulation</keyword>
<organism evidence="5 8">
    <name type="scientific">Tetragenococcus halophilus</name>
    <name type="common">Pediococcus halophilus</name>
    <dbReference type="NCBI Taxonomy" id="51669"/>
    <lineage>
        <taxon>Bacteria</taxon>
        <taxon>Bacillati</taxon>
        <taxon>Bacillota</taxon>
        <taxon>Bacilli</taxon>
        <taxon>Lactobacillales</taxon>
        <taxon>Enterococcaceae</taxon>
        <taxon>Tetragenococcus</taxon>
    </lineage>
</organism>
<evidence type="ECO:0000313" key="5">
    <source>
        <dbReference type="EMBL" id="AYW50057.1"/>
    </source>
</evidence>
<dbReference type="Gene3D" id="1.10.10.10">
    <property type="entry name" value="Winged helix-like DNA-binding domain superfamily/Winged helix DNA-binding domain"/>
    <property type="match status" value="1"/>
</dbReference>
<name>A0A3G5FI72_TETHA</name>
<dbReference type="PROSITE" id="PS51118">
    <property type="entry name" value="HTH_HXLR"/>
    <property type="match status" value="1"/>
</dbReference>
<dbReference type="Pfam" id="PF01638">
    <property type="entry name" value="HxlR"/>
    <property type="match status" value="1"/>
</dbReference>
<proteinExistence type="predicted"/>
<dbReference type="InterPro" id="IPR002577">
    <property type="entry name" value="HTH_HxlR"/>
</dbReference>
<evidence type="ECO:0000256" key="2">
    <source>
        <dbReference type="ARBA" id="ARBA00023125"/>
    </source>
</evidence>
<feature type="domain" description="HTH hxlR-type" evidence="4">
    <location>
        <begin position="7"/>
        <end position="105"/>
    </location>
</feature>
<evidence type="ECO:0000259" key="4">
    <source>
        <dbReference type="PROSITE" id="PS51118"/>
    </source>
</evidence>
<dbReference type="EMBL" id="CP027768">
    <property type="protein sequence ID" value="AYW50057.1"/>
    <property type="molecule type" value="Genomic_DNA"/>
</dbReference>
<dbReference type="InterPro" id="IPR036390">
    <property type="entry name" value="WH_DNA-bd_sf"/>
</dbReference>
<dbReference type="EMBL" id="JACACB010000008">
    <property type="protein sequence ID" value="MCO8297762.1"/>
    <property type="molecule type" value="Genomic_DNA"/>
</dbReference>
<reference evidence="6" key="4">
    <citation type="submission" date="2020-06" db="EMBL/GenBank/DDBJ databases">
        <authorList>
            <person name="Link T."/>
            <person name="Ehrmann M."/>
        </authorList>
    </citation>
    <scope>NUCLEOTIDE SEQUENCE</scope>
    <source>
        <strain evidence="6">TMW 2.2257</strain>
    </source>
</reference>
<dbReference type="KEGG" id="tey:GLW17_03250"/>
<dbReference type="PANTHER" id="PTHR33204">
    <property type="entry name" value="TRANSCRIPTIONAL REGULATOR, MARR FAMILY"/>
    <property type="match status" value="1"/>
</dbReference>
<reference evidence="7 9" key="3">
    <citation type="submission" date="2019-11" db="EMBL/GenBank/DDBJ databases">
        <authorList>
            <person name="Kim E."/>
            <person name="Lee J."/>
            <person name="Jeon K."/>
            <person name="Lee Y."/>
        </authorList>
    </citation>
    <scope>NUCLEOTIDE SEQUENCE [LARGE SCALE GENOMIC DNA]</scope>
    <source>
        <strain evidence="7 9">YJ1</strain>
    </source>
</reference>
<reference evidence="6" key="5">
    <citation type="journal article" date="2021" name="BMC Microbiol.">
        <title>The diversity among the species Tetragenococcus halophilus including new isolates from a lupine seed fermentation.</title>
        <authorList>
            <person name="Link T."/>
            <person name="Vogel R.F."/>
            <person name="Ehrmann M.A."/>
        </authorList>
    </citation>
    <scope>NUCLEOTIDE SEQUENCE</scope>
    <source>
        <strain evidence="6">TMW 2.2257</strain>
    </source>
</reference>
<dbReference type="InterPro" id="IPR036388">
    <property type="entry name" value="WH-like_DNA-bd_sf"/>
</dbReference>
<reference evidence="5 8" key="1">
    <citation type="journal article" date="2012" name="Int. J. Syst. Evol. Microbiol.">
        <title>Characterization of Tetragenococcus strains from sugar thick juice reveals a novel species, Tetragenococcus osmophilus sp. nov., and divides Tetragenococcus halophilus into two subspecies, T. halophilus subsp. halophilus subsp. nov. and T. halophilus subsp. flandriensis subsp. nov.</title>
        <authorList>
            <person name="Juste A."/>
            <person name="Van Trappen S."/>
            <person name="Verreth C."/>
            <person name="Cleenwerck I."/>
            <person name="De Vos P."/>
            <person name="Lievens B."/>
            <person name="Willems K.A."/>
        </authorList>
    </citation>
    <scope>NUCLEOTIDE SEQUENCE [LARGE SCALE GENOMIC DNA]</scope>
    <source>
        <strain evidence="5 8">LMG 26042</strain>
    </source>
</reference>
<evidence type="ECO:0000313" key="6">
    <source>
        <dbReference type="EMBL" id="MCO8297762.1"/>
    </source>
</evidence>
<keyword evidence="3" id="KW-0804">Transcription</keyword>
<dbReference type="Proteomes" id="UP000280475">
    <property type="component" value="Chromosome"/>
</dbReference>
<gene>
    <name evidence="5" type="ORF">C7H83_06060</name>
    <name evidence="7" type="ORF">GLW17_03250</name>
    <name evidence="6" type="ORF">HXW75_04665</name>
</gene>
<dbReference type="GeneID" id="64053674"/>
<keyword evidence="2" id="KW-0238">DNA-binding</keyword>
<dbReference type="SUPFAM" id="SSF46785">
    <property type="entry name" value="Winged helix' DNA-binding domain"/>
    <property type="match status" value="1"/>
</dbReference>
<reference evidence="5" key="2">
    <citation type="submission" date="2018-03" db="EMBL/GenBank/DDBJ databases">
        <authorList>
            <person name="Jeon C.O."/>
        </authorList>
    </citation>
    <scope>NUCLEOTIDE SEQUENCE</scope>
    <source>
        <strain evidence="5">LMG 26042</strain>
    </source>
</reference>
<dbReference type="Proteomes" id="UP000427886">
    <property type="component" value="Chromosome"/>
</dbReference>
<dbReference type="AlphaFoldDB" id="A0A3G5FI72"/>
<evidence type="ECO:0000256" key="1">
    <source>
        <dbReference type="ARBA" id="ARBA00023015"/>
    </source>
</evidence>
<dbReference type="PANTHER" id="PTHR33204:SF29">
    <property type="entry name" value="TRANSCRIPTIONAL REGULATOR"/>
    <property type="match status" value="1"/>
</dbReference>